<sequence>MEALGRLTVGLHLQPAIRSNRRVQELVDAADSVESILAEDTVADLNRQLKHAKSAFMAKIAANTTRLANLSATLAISHIVDDSPEGKASRRCSELLERNRRLMTANRTLRSRVKLGQLDPDVLVLITEGSLSIPRSAS</sequence>
<accession>A0A225V8L3</accession>
<keyword evidence="2" id="KW-1185">Reference proteome</keyword>
<organism evidence="1 2">
    <name type="scientific">Phytophthora megakarya</name>
    <dbReference type="NCBI Taxonomy" id="4795"/>
    <lineage>
        <taxon>Eukaryota</taxon>
        <taxon>Sar</taxon>
        <taxon>Stramenopiles</taxon>
        <taxon>Oomycota</taxon>
        <taxon>Peronosporomycetes</taxon>
        <taxon>Peronosporales</taxon>
        <taxon>Peronosporaceae</taxon>
        <taxon>Phytophthora</taxon>
    </lineage>
</organism>
<proteinExistence type="predicted"/>
<reference evidence="2" key="1">
    <citation type="submission" date="2017-03" db="EMBL/GenBank/DDBJ databases">
        <title>Phytopthora megakarya and P. palmivora, two closely related causual agents of cacao black pod achieved similar genome size and gene model numbers by different mechanisms.</title>
        <authorList>
            <person name="Ali S."/>
            <person name="Shao J."/>
            <person name="Larry D.J."/>
            <person name="Kronmiller B."/>
            <person name="Shen D."/>
            <person name="Strem M.D."/>
            <person name="Melnick R.L."/>
            <person name="Guiltinan M.J."/>
            <person name="Tyler B.M."/>
            <person name="Meinhardt L.W."/>
            <person name="Bailey B.A."/>
        </authorList>
    </citation>
    <scope>NUCLEOTIDE SEQUENCE [LARGE SCALE GENOMIC DNA]</scope>
    <source>
        <strain evidence="2">zdho120</strain>
    </source>
</reference>
<dbReference type="OrthoDB" id="129130at2759"/>
<dbReference type="Proteomes" id="UP000198211">
    <property type="component" value="Unassembled WGS sequence"/>
</dbReference>
<comment type="caution">
    <text evidence="1">The sequence shown here is derived from an EMBL/GenBank/DDBJ whole genome shotgun (WGS) entry which is preliminary data.</text>
</comment>
<dbReference type="EMBL" id="NBNE01007093">
    <property type="protein sequence ID" value="OWZ01117.1"/>
    <property type="molecule type" value="Genomic_DNA"/>
</dbReference>
<dbReference type="AlphaFoldDB" id="A0A225V8L3"/>
<evidence type="ECO:0000313" key="1">
    <source>
        <dbReference type="EMBL" id="OWZ01117.1"/>
    </source>
</evidence>
<evidence type="ECO:0000313" key="2">
    <source>
        <dbReference type="Proteomes" id="UP000198211"/>
    </source>
</evidence>
<gene>
    <name evidence="1" type="ORF">PHMEG_00027563</name>
</gene>
<protein>
    <submittedName>
        <fullName evidence="1">Uncharacterized protein</fullName>
    </submittedName>
</protein>
<name>A0A225V8L3_9STRA</name>